<dbReference type="GO" id="GO:0016020">
    <property type="term" value="C:membrane"/>
    <property type="evidence" value="ECO:0007669"/>
    <property type="project" value="InterPro"/>
</dbReference>
<dbReference type="GO" id="GO:0046872">
    <property type="term" value="F:metal ion binding"/>
    <property type="evidence" value="ECO:0007669"/>
    <property type="project" value="UniProtKB-KW"/>
</dbReference>
<keyword evidence="3" id="KW-0328">Glycosyltransferase</keyword>
<dbReference type="PANTHER" id="PTHR46025:SF3">
    <property type="entry name" value="XYLOSYLTRANSFERASE OXT"/>
    <property type="match status" value="1"/>
</dbReference>
<evidence type="ECO:0000256" key="10">
    <source>
        <dbReference type="ARBA" id="ARBA00023034"/>
    </source>
</evidence>
<accession>A0A444VWB4</accession>
<dbReference type="InterPro" id="IPR003406">
    <property type="entry name" value="Glyco_trans_14"/>
</dbReference>
<dbReference type="GO" id="GO:0030158">
    <property type="term" value="F:protein xylosyltransferase activity"/>
    <property type="evidence" value="ECO:0007669"/>
    <property type="project" value="InterPro"/>
</dbReference>
<organism evidence="15 16">
    <name type="scientific">Flavobacterium anhuiense</name>
    <dbReference type="NCBI Taxonomy" id="459526"/>
    <lineage>
        <taxon>Bacteria</taxon>
        <taxon>Pseudomonadati</taxon>
        <taxon>Bacteroidota</taxon>
        <taxon>Flavobacteriia</taxon>
        <taxon>Flavobacteriales</taxon>
        <taxon>Flavobacteriaceae</taxon>
        <taxon>Flavobacterium</taxon>
    </lineage>
</organism>
<keyword evidence="6" id="KW-0479">Metal-binding</keyword>
<evidence type="ECO:0000256" key="3">
    <source>
        <dbReference type="ARBA" id="ARBA00022676"/>
    </source>
</evidence>
<evidence type="ECO:0000256" key="5">
    <source>
        <dbReference type="ARBA" id="ARBA00022692"/>
    </source>
</evidence>
<evidence type="ECO:0000313" key="15">
    <source>
        <dbReference type="EMBL" id="RYJ37833.1"/>
    </source>
</evidence>
<evidence type="ECO:0000256" key="12">
    <source>
        <dbReference type="ARBA" id="ARBA00023157"/>
    </source>
</evidence>
<evidence type="ECO:0000256" key="1">
    <source>
        <dbReference type="ARBA" id="ARBA00004323"/>
    </source>
</evidence>
<evidence type="ECO:0000256" key="14">
    <source>
        <dbReference type="ARBA" id="ARBA00042865"/>
    </source>
</evidence>
<name>A0A444VWB4_9FLAO</name>
<dbReference type="EMBL" id="JUIV01000012">
    <property type="protein sequence ID" value="RYJ37833.1"/>
    <property type="molecule type" value="Genomic_DNA"/>
</dbReference>
<comment type="subcellular location">
    <subcellularLocation>
        <location evidence="2">Endoplasmic reticulum membrane</location>
        <topology evidence="2">Single-pass type II membrane protein</topology>
    </subcellularLocation>
    <subcellularLocation>
        <location evidence="1">Golgi apparatus membrane</location>
        <topology evidence="1">Single-pass type II membrane protein</topology>
    </subcellularLocation>
</comment>
<keyword evidence="10" id="KW-0333">Golgi apparatus</keyword>
<protein>
    <recommendedName>
        <fullName evidence="14">Peptide O-xylosyltransferase</fullName>
    </recommendedName>
</protein>
<evidence type="ECO:0000256" key="9">
    <source>
        <dbReference type="ARBA" id="ARBA00022989"/>
    </source>
</evidence>
<keyword evidence="13" id="KW-0325">Glycoprotein</keyword>
<evidence type="ECO:0000313" key="16">
    <source>
        <dbReference type="Proteomes" id="UP000290433"/>
    </source>
</evidence>
<keyword evidence="4 15" id="KW-0808">Transferase</keyword>
<gene>
    <name evidence="15" type="ORF">NU08_3047</name>
</gene>
<dbReference type="Proteomes" id="UP000290433">
    <property type="component" value="Unassembled WGS sequence"/>
</dbReference>
<dbReference type="PANTHER" id="PTHR46025">
    <property type="entry name" value="XYLOSYLTRANSFERASE OXT"/>
    <property type="match status" value="1"/>
</dbReference>
<evidence type="ECO:0000256" key="2">
    <source>
        <dbReference type="ARBA" id="ARBA00004648"/>
    </source>
</evidence>
<evidence type="ECO:0000256" key="8">
    <source>
        <dbReference type="ARBA" id="ARBA00022968"/>
    </source>
</evidence>
<evidence type="ECO:0000256" key="7">
    <source>
        <dbReference type="ARBA" id="ARBA00022824"/>
    </source>
</evidence>
<evidence type="ECO:0000256" key="11">
    <source>
        <dbReference type="ARBA" id="ARBA00023136"/>
    </source>
</evidence>
<dbReference type="GO" id="GO:0050650">
    <property type="term" value="P:chondroitin sulfate proteoglycan biosynthetic process"/>
    <property type="evidence" value="ECO:0007669"/>
    <property type="project" value="TreeGrafter"/>
</dbReference>
<evidence type="ECO:0000256" key="13">
    <source>
        <dbReference type="ARBA" id="ARBA00023180"/>
    </source>
</evidence>
<keyword evidence="8" id="KW-0735">Signal-anchor</keyword>
<sequence>MQNKIKIAYLITAYHDYAHLKKMIIALNDSNVCFFIHIDKNSLMPTNLDEFKNIKFIKRHKVWWAGWSHQKAILNLMAEAIKENFDYYALISGSDYPIKKNNYLYSLLNGGGEFISIKEGFPVEFKKEWITNFYFDLFYRRKPNKPIWIKVLLRLEKKISLYFPKKKYPFNRIFLAPLGGF</sequence>
<comment type="caution">
    <text evidence="15">The sequence shown here is derived from an EMBL/GenBank/DDBJ whole genome shotgun (WGS) entry which is preliminary data.</text>
</comment>
<dbReference type="OrthoDB" id="7943907at2"/>
<keyword evidence="11" id="KW-0472">Membrane</keyword>
<evidence type="ECO:0000256" key="6">
    <source>
        <dbReference type="ARBA" id="ARBA00022723"/>
    </source>
</evidence>
<dbReference type="RefSeq" id="WP_129747918.1">
    <property type="nucleotide sequence ID" value="NZ_JUIV01000012.1"/>
</dbReference>
<reference evidence="15 16" key="1">
    <citation type="submission" date="2014-12" db="EMBL/GenBank/DDBJ databases">
        <title>Genome sequence of Flavobacterium anhuiense RCM74.</title>
        <authorList>
            <person name="Kim J.F."/>
            <person name="Song J.Y."/>
            <person name="Kwak M.-J."/>
            <person name="Lee S.-W."/>
        </authorList>
    </citation>
    <scope>NUCLEOTIDE SEQUENCE [LARGE SCALE GENOMIC DNA]</scope>
    <source>
        <strain evidence="15 16">RCM74</strain>
    </source>
</reference>
<dbReference type="GO" id="GO:0015012">
    <property type="term" value="P:heparan sulfate proteoglycan biosynthetic process"/>
    <property type="evidence" value="ECO:0007669"/>
    <property type="project" value="TreeGrafter"/>
</dbReference>
<dbReference type="AlphaFoldDB" id="A0A444VWB4"/>
<keyword evidence="12" id="KW-1015">Disulfide bond</keyword>
<evidence type="ECO:0000256" key="4">
    <source>
        <dbReference type="ARBA" id="ARBA00022679"/>
    </source>
</evidence>
<dbReference type="InterPro" id="IPR043538">
    <property type="entry name" value="XYLT"/>
</dbReference>
<proteinExistence type="predicted"/>
<keyword evidence="5" id="KW-0812">Transmembrane</keyword>
<keyword evidence="9" id="KW-1133">Transmembrane helix</keyword>
<keyword evidence="7" id="KW-0256">Endoplasmic reticulum</keyword>
<dbReference type="Pfam" id="PF02485">
    <property type="entry name" value="Branch"/>
    <property type="match status" value="1"/>
</dbReference>